<accession>A0A381P4C7</accession>
<proteinExistence type="predicted"/>
<protein>
    <submittedName>
        <fullName evidence="1">Uncharacterized protein</fullName>
    </submittedName>
</protein>
<dbReference type="EMBL" id="UINC01000792">
    <property type="protein sequence ID" value="SUZ61277.1"/>
    <property type="molecule type" value="Genomic_DNA"/>
</dbReference>
<reference evidence="1" key="1">
    <citation type="submission" date="2018-05" db="EMBL/GenBank/DDBJ databases">
        <authorList>
            <person name="Lanie J.A."/>
            <person name="Ng W.-L."/>
            <person name="Kazmierczak K.M."/>
            <person name="Andrzejewski T.M."/>
            <person name="Davidsen T.M."/>
            <person name="Wayne K.J."/>
            <person name="Tettelin H."/>
            <person name="Glass J.I."/>
            <person name="Rusch D."/>
            <person name="Podicherti R."/>
            <person name="Tsui H.-C.T."/>
            <person name="Winkler M.E."/>
        </authorList>
    </citation>
    <scope>NUCLEOTIDE SEQUENCE</scope>
</reference>
<name>A0A381P4C7_9ZZZZ</name>
<evidence type="ECO:0000313" key="1">
    <source>
        <dbReference type="EMBL" id="SUZ61277.1"/>
    </source>
</evidence>
<organism evidence="1">
    <name type="scientific">marine metagenome</name>
    <dbReference type="NCBI Taxonomy" id="408172"/>
    <lineage>
        <taxon>unclassified sequences</taxon>
        <taxon>metagenomes</taxon>
        <taxon>ecological metagenomes</taxon>
    </lineage>
</organism>
<dbReference type="AlphaFoldDB" id="A0A381P4C7"/>
<gene>
    <name evidence="1" type="ORF">METZ01_LOCUS14131</name>
</gene>
<sequence length="351" mass="39884">MVSLLYQNQDRNLLTQFLRTIHYQSSSGKSTYANALSTLHAIFEASGQQHLLYLVKLRKLWFAEIDKFLARNAYPRNISVLRQFSVNADFTEELLRAGVSADFLQAAEKLKGESFKGSAQLNGKLQKQLKRLLSTEETELLKHKVRFKPQQTILHLTVYDGSISQALRFETEAYLRMFQRLLPELKLDDIRCHVGDLGQAQFDQTQVASLAKDWHLLTPEGVHQNCMPAFLHRVSRAHAVLVLYVSSAERLELLNRTPGAEWLVQHLYKQRSELQDVLQKIAFVPRPELDLEQVRLRSFVLGDIPLEKSAAEAAQESGALTADSSKTSISAQQQFAKISRQLRAKPADTQT</sequence>